<keyword evidence="4 5" id="KW-0560">Oxidoreductase</keyword>
<dbReference type="InterPro" id="IPR036396">
    <property type="entry name" value="Cyt_P450_sf"/>
</dbReference>
<dbReference type="AlphaFoldDB" id="A0A5C5ZJQ4"/>
<dbReference type="PANTHER" id="PTHR24305:SF166">
    <property type="entry name" value="CYTOCHROME P450 12A4, MITOCHONDRIAL-RELATED"/>
    <property type="match status" value="1"/>
</dbReference>
<name>A0A5C5ZJQ4_9BACT</name>
<evidence type="ECO:0000256" key="3">
    <source>
        <dbReference type="PIRSR" id="PIRSR602401-1"/>
    </source>
</evidence>
<dbReference type="PRINTS" id="PR00385">
    <property type="entry name" value="P450"/>
</dbReference>
<sequence length="487" mass="54311">MISPPSASSMATVPHLMQTPPVVGGALPVTDGSFVEFSRDVLGTLLRLHQKHGPIAALRDGTQKIVFLFDPAYNRQVLSDAKTYHARFFGIRGPKRSSQRRLTCGLLAMNGDQHRRNRRMVKEPFGMRQIAHYDDAILRFAEETTASWSDGQAVDVNEEMTRHMLRVTSGLLFGLDDNDLAYVVGEQIAEWVGMNHELGVGALVPNDEFSDRYEELLAYSEKLEKNVMELIRLRRADPKPSFDVLSILVRMHDAEGGLSDEELVGQACVLFGAAHMTTAHSFTWTLFLLAQHPSVMRRVWGAIEDGTIDREGENGEMALIDRVIKESMRVLPASGYSQRINNEPVRLGPFELMRGTPIVFTPIITHKLESTFENPRLFDPDRWLTTKPSGYEYHPFGGGPRLCIGGPLAMKILRTTLPRFLSEWRFTVEPGSDVTAEVRSTMLNPKNGVRMRLNKHAEAGPTFTASPIRGNIDLLADLPEAPEAPAA</sequence>
<dbReference type="SUPFAM" id="SSF48264">
    <property type="entry name" value="Cytochrome P450"/>
    <property type="match status" value="1"/>
</dbReference>
<evidence type="ECO:0000256" key="4">
    <source>
        <dbReference type="RuleBase" id="RU000461"/>
    </source>
</evidence>
<comment type="caution">
    <text evidence="5">The sequence shown here is derived from an EMBL/GenBank/DDBJ whole genome shotgun (WGS) entry which is preliminary data.</text>
</comment>
<dbReference type="PRINTS" id="PR00463">
    <property type="entry name" value="EP450I"/>
</dbReference>
<evidence type="ECO:0000313" key="6">
    <source>
        <dbReference type="Proteomes" id="UP000315440"/>
    </source>
</evidence>
<organism evidence="5 6">
    <name type="scientific">Pseudobythopirellula maris</name>
    <dbReference type="NCBI Taxonomy" id="2527991"/>
    <lineage>
        <taxon>Bacteria</taxon>
        <taxon>Pseudomonadati</taxon>
        <taxon>Planctomycetota</taxon>
        <taxon>Planctomycetia</taxon>
        <taxon>Pirellulales</taxon>
        <taxon>Lacipirellulaceae</taxon>
        <taxon>Pseudobythopirellula</taxon>
    </lineage>
</organism>
<dbReference type="Pfam" id="PF00067">
    <property type="entry name" value="p450"/>
    <property type="match status" value="1"/>
</dbReference>
<evidence type="ECO:0000256" key="1">
    <source>
        <dbReference type="ARBA" id="ARBA00001971"/>
    </source>
</evidence>
<evidence type="ECO:0000313" key="5">
    <source>
        <dbReference type="EMBL" id="TWT87345.1"/>
    </source>
</evidence>
<dbReference type="InterPro" id="IPR002401">
    <property type="entry name" value="Cyt_P450_E_grp-I"/>
</dbReference>
<feature type="binding site" description="axial binding residue" evidence="3">
    <location>
        <position position="403"/>
    </location>
    <ligand>
        <name>heme</name>
        <dbReference type="ChEBI" id="CHEBI:30413"/>
    </ligand>
    <ligandPart>
        <name>Fe</name>
        <dbReference type="ChEBI" id="CHEBI:18248"/>
    </ligandPart>
</feature>
<gene>
    <name evidence="5" type="primary">ptlI</name>
    <name evidence="5" type="ORF">Mal64_28840</name>
</gene>
<proteinExistence type="inferred from homology"/>
<dbReference type="EC" id="1.14.15.32" evidence="5"/>
<keyword evidence="3 4" id="KW-0408">Iron</keyword>
<dbReference type="EMBL" id="SJPQ01000003">
    <property type="protein sequence ID" value="TWT87345.1"/>
    <property type="molecule type" value="Genomic_DNA"/>
</dbReference>
<dbReference type="GO" id="GO:0016705">
    <property type="term" value="F:oxidoreductase activity, acting on paired donors, with incorporation or reduction of molecular oxygen"/>
    <property type="evidence" value="ECO:0007669"/>
    <property type="project" value="InterPro"/>
</dbReference>
<dbReference type="GO" id="GO:0005506">
    <property type="term" value="F:iron ion binding"/>
    <property type="evidence" value="ECO:0007669"/>
    <property type="project" value="InterPro"/>
</dbReference>
<dbReference type="GO" id="GO:0004497">
    <property type="term" value="F:monooxygenase activity"/>
    <property type="evidence" value="ECO:0007669"/>
    <property type="project" value="UniProtKB-KW"/>
</dbReference>
<evidence type="ECO:0000256" key="2">
    <source>
        <dbReference type="ARBA" id="ARBA00010617"/>
    </source>
</evidence>
<dbReference type="InterPro" id="IPR017972">
    <property type="entry name" value="Cyt_P450_CS"/>
</dbReference>
<dbReference type="Proteomes" id="UP000315440">
    <property type="component" value="Unassembled WGS sequence"/>
</dbReference>
<dbReference type="PANTHER" id="PTHR24305">
    <property type="entry name" value="CYTOCHROME P450"/>
    <property type="match status" value="1"/>
</dbReference>
<keyword evidence="4" id="KW-0503">Monooxygenase</keyword>
<comment type="similarity">
    <text evidence="2 4">Belongs to the cytochrome P450 family.</text>
</comment>
<protein>
    <submittedName>
        <fullName evidence="5">Pentalenene oxygenase</fullName>
        <ecNumber evidence="5">1.14.15.32</ecNumber>
    </submittedName>
</protein>
<dbReference type="Gene3D" id="1.10.630.10">
    <property type="entry name" value="Cytochrome P450"/>
    <property type="match status" value="1"/>
</dbReference>
<dbReference type="InterPro" id="IPR050121">
    <property type="entry name" value="Cytochrome_P450_monoxygenase"/>
</dbReference>
<keyword evidence="3 4" id="KW-0479">Metal-binding</keyword>
<comment type="cofactor">
    <cofactor evidence="1 3">
        <name>heme</name>
        <dbReference type="ChEBI" id="CHEBI:30413"/>
    </cofactor>
</comment>
<dbReference type="PROSITE" id="PS00086">
    <property type="entry name" value="CYTOCHROME_P450"/>
    <property type="match status" value="1"/>
</dbReference>
<accession>A0A5C5ZJQ4</accession>
<keyword evidence="3 4" id="KW-0349">Heme</keyword>
<dbReference type="GO" id="GO:0020037">
    <property type="term" value="F:heme binding"/>
    <property type="evidence" value="ECO:0007669"/>
    <property type="project" value="InterPro"/>
</dbReference>
<dbReference type="InterPro" id="IPR001128">
    <property type="entry name" value="Cyt_P450"/>
</dbReference>
<keyword evidence="6" id="KW-1185">Reference proteome</keyword>
<reference evidence="5 6" key="1">
    <citation type="submission" date="2019-02" db="EMBL/GenBank/DDBJ databases">
        <title>Deep-cultivation of Planctomycetes and their phenomic and genomic characterization uncovers novel biology.</title>
        <authorList>
            <person name="Wiegand S."/>
            <person name="Jogler M."/>
            <person name="Boedeker C."/>
            <person name="Pinto D."/>
            <person name="Vollmers J."/>
            <person name="Rivas-Marin E."/>
            <person name="Kohn T."/>
            <person name="Peeters S.H."/>
            <person name="Heuer A."/>
            <person name="Rast P."/>
            <person name="Oberbeckmann S."/>
            <person name="Bunk B."/>
            <person name="Jeske O."/>
            <person name="Meyerdierks A."/>
            <person name="Storesund J.E."/>
            <person name="Kallscheuer N."/>
            <person name="Luecker S."/>
            <person name="Lage O.M."/>
            <person name="Pohl T."/>
            <person name="Merkel B.J."/>
            <person name="Hornburger P."/>
            <person name="Mueller R.-W."/>
            <person name="Bruemmer F."/>
            <person name="Labrenz M."/>
            <person name="Spormann A.M."/>
            <person name="Op Den Camp H."/>
            <person name="Overmann J."/>
            <person name="Amann R."/>
            <person name="Jetten M.S.M."/>
            <person name="Mascher T."/>
            <person name="Medema M.H."/>
            <person name="Devos D.P."/>
            <person name="Kaster A.-K."/>
            <person name="Ovreas L."/>
            <person name="Rohde M."/>
            <person name="Galperin M.Y."/>
            <person name="Jogler C."/>
        </authorList>
    </citation>
    <scope>NUCLEOTIDE SEQUENCE [LARGE SCALE GENOMIC DNA]</scope>
    <source>
        <strain evidence="5 6">Mal64</strain>
    </source>
</reference>